<keyword evidence="6 11" id="KW-0547">Nucleotide-binding</keyword>
<evidence type="ECO:0000256" key="11">
    <source>
        <dbReference type="HAMAP-Rule" id="MF_00109"/>
    </source>
</evidence>
<dbReference type="Pfam" id="PF01202">
    <property type="entry name" value="SKI"/>
    <property type="match status" value="1"/>
</dbReference>
<dbReference type="InterPro" id="IPR027417">
    <property type="entry name" value="P-loop_NTPase"/>
</dbReference>
<evidence type="ECO:0000256" key="9">
    <source>
        <dbReference type="ARBA" id="ARBA00023141"/>
    </source>
</evidence>
<evidence type="ECO:0000256" key="2">
    <source>
        <dbReference type="ARBA" id="ARBA00006997"/>
    </source>
</evidence>
<feature type="binding site" evidence="11">
    <location>
        <position position="15"/>
    </location>
    <ligand>
        <name>Mg(2+)</name>
        <dbReference type="ChEBI" id="CHEBI:18420"/>
    </ligand>
</feature>
<keyword evidence="11" id="KW-0460">Magnesium</keyword>
<dbReference type="RefSeq" id="WP_010075121.1">
    <property type="nucleotide sequence ID" value="NC_014393.1"/>
</dbReference>
<dbReference type="GO" id="GO:0004765">
    <property type="term" value="F:shikimate kinase activity"/>
    <property type="evidence" value="ECO:0007669"/>
    <property type="project" value="UniProtKB-UniRule"/>
</dbReference>
<evidence type="ECO:0000256" key="3">
    <source>
        <dbReference type="ARBA" id="ARBA00012154"/>
    </source>
</evidence>
<dbReference type="PANTHER" id="PTHR21087">
    <property type="entry name" value="SHIKIMATE KINASE"/>
    <property type="match status" value="1"/>
</dbReference>
<comment type="pathway">
    <text evidence="1 11">Metabolic intermediate biosynthesis; chorismate biosynthesis; chorismate from D-erythrose 4-phosphate and phosphoenolpyruvate: step 5/7.</text>
</comment>
<feature type="binding site" evidence="11">
    <location>
        <position position="79"/>
    </location>
    <ligand>
        <name>substrate</name>
    </ligand>
</feature>
<dbReference type="HAMAP" id="MF_00109">
    <property type="entry name" value="Shikimate_kinase"/>
    <property type="match status" value="1"/>
</dbReference>
<feature type="binding site" evidence="11">
    <location>
        <position position="116"/>
    </location>
    <ligand>
        <name>ATP</name>
        <dbReference type="ChEBI" id="CHEBI:30616"/>
    </ligand>
</feature>
<keyword evidence="11" id="KW-0479">Metal-binding</keyword>
<dbReference type="SUPFAM" id="SSF52540">
    <property type="entry name" value="P-loop containing nucleoside triphosphate hydrolases"/>
    <property type="match status" value="1"/>
</dbReference>
<comment type="caution">
    <text evidence="11">Lacks conserved residue(s) required for the propagation of feature annotation.</text>
</comment>
<evidence type="ECO:0000256" key="10">
    <source>
        <dbReference type="ARBA" id="ARBA00048567"/>
    </source>
</evidence>
<comment type="catalytic activity">
    <reaction evidence="10 11">
        <text>shikimate + ATP = 3-phosphoshikimate + ADP + H(+)</text>
        <dbReference type="Rhea" id="RHEA:13121"/>
        <dbReference type="ChEBI" id="CHEBI:15378"/>
        <dbReference type="ChEBI" id="CHEBI:30616"/>
        <dbReference type="ChEBI" id="CHEBI:36208"/>
        <dbReference type="ChEBI" id="CHEBI:145989"/>
        <dbReference type="ChEBI" id="CHEBI:456216"/>
        <dbReference type="EC" id="2.7.1.71"/>
    </reaction>
</comment>
<organism evidence="12 13">
    <name type="scientific">Clostridium cellulovorans (strain ATCC 35296 / DSM 3052 / OCM 3 / 743B)</name>
    <dbReference type="NCBI Taxonomy" id="573061"/>
    <lineage>
        <taxon>Bacteria</taxon>
        <taxon>Bacillati</taxon>
        <taxon>Bacillota</taxon>
        <taxon>Clostridia</taxon>
        <taxon>Eubacteriales</taxon>
        <taxon>Clostridiaceae</taxon>
        <taxon>Clostridium</taxon>
    </lineage>
</organism>
<name>D9SPR3_CLOC7</name>
<keyword evidence="9 11" id="KW-0057">Aromatic amino acid biosynthesis</keyword>
<evidence type="ECO:0000256" key="1">
    <source>
        <dbReference type="ARBA" id="ARBA00004842"/>
    </source>
</evidence>
<feature type="binding site" evidence="11">
    <location>
        <position position="133"/>
    </location>
    <ligand>
        <name>substrate</name>
    </ligand>
</feature>
<keyword evidence="8 11" id="KW-0067">ATP-binding</keyword>
<comment type="similarity">
    <text evidence="2 11">Belongs to the shikimate kinase family.</text>
</comment>
<dbReference type="GO" id="GO:0009423">
    <property type="term" value="P:chorismate biosynthetic process"/>
    <property type="evidence" value="ECO:0007669"/>
    <property type="project" value="UniProtKB-UniRule"/>
</dbReference>
<dbReference type="GO" id="GO:0009073">
    <property type="term" value="P:aromatic amino acid family biosynthetic process"/>
    <property type="evidence" value="ECO:0007669"/>
    <property type="project" value="UniProtKB-KW"/>
</dbReference>
<dbReference type="AlphaFoldDB" id="D9SPR3"/>
<comment type="cofactor">
    <cofactor evidence="11">
        <name>Mg(2+)</name>
        <dbReference type="ChEBI" id="CHEBI:18420"/>
    </cofactor>
    <text evidence="11">Binds 1 Mg(2+) ion per subunit.</text>
</comment>
<proteinExistence type="inferred from homology"/>
<evidence type="ECO:0000256" key="6">
    <source>
        <dbReference type="ARBA" id="ARBA00022741"/>
    </source>
</evidence>
<dbReference type="GO" id="GO:0005829">
    <property type="term" value="C:cytosol"/>
    <property type="evidence" value="ECO:0007669"/>
    <property type="project" value="TreeGrafter"/>
</dbReference>
<dbReference type="GO" id="GO:0008652">
    <property type="term" value="P:amino acid biosynthetic process"/>
    <property type="evidence" value="ECO:0007669"/>
    <property type="project" value="UniProtKB-KW"/>
</dbReference>
<dbReference type="PROSITE" id="PS01128">
    <property type="entry name" value="SHIKIMATE_KINASE"/>
    <property type="match status" value="1"/>
</dbReference>
<dbReference type="EC" id="2.7.1.71" evidence="3 11"/>
<feature type="binding site" evidence="11">
    <location>
        <position position="33"/>
    </location>
    <ligand>
        <name>substrate</name>
    </ligand>
</feature>
<dbReference type="PANTHER" id="PTHR21087:SF16">
    <property type="entry name" value="SHIKIMATE KINASE 1, CHLOROPLASTIC"/>
    <property type="match status" value="1"/>
</dbReference>
<dbReference type="EMBL" id="CP002160">
    <property type="protein sequence ID" value="ADL50112.1"/>
    <property type="molecule type" value="Genomic_DNA"/>
</dbReference>
<sequence length="166" mass="18687">MKNLILIGMPGCGKSTIGKLAAMKLGIPFVDVDEYIENKYDAKVSEIFEKKGEKFFRDLESTCIKELSEKTDLVISTGGGSVLREENMINLKANGVIMFIDRSPEDIISDVDIASRPLLAQGSERIYTLYNERINLYTKYCDHHITNNSSIDTVVNTLLLQYIVKK</sequence>
<evidence type="ECO:0000313" key="13">
    <source>
        <dbReference type="Proteomes" id="UP000002730"/>
    </source>
</evidence>
<dbReference type="GO" id="GO:0005524">
    <property type="term" value="F:ATP binding"/>
    <property type="evidence" value="ECO:0007669"/>
    <property type="project" value="UniProtKB-UniRule"/>
</dbReference>
<keyword evidence="11" id="KW-0963">Cytoplasm</keyword>
<feature type="binding site" evidence="11">
    <location>
        <begin position="11"/>
        <end position="16"/>
    </location>
    <ligand>
        <name>ATP</name>
        <dbReference type="ChEBI" id="CHEBI:30616"/>
    </ligand>
</feature>
<comment type="subunit">
    <text evidence="11">Monomer.</text>
</comment>
<evidence type="ECO:0000256" key="5">
    <source>
        <dbReference type="ARBA" id="ARBA00022679"/>
    </source>
</evidence>
<evidence type="ECO:0000313" key="12">
    <source>
        <dbReference type="EMBL" id="ADL50112.1"/>
    </source>
</evidence>
<dbReference type="eggNOG" id="COG0703">
    <property type="taxonomic scope" value="Bacteria"/>
</dbReference>
<reference evidence="12 13" key="1">
    <citation type="submission" date="2010-08" db="EMBL/GenBank/DDBJ databases">
        <title>Complete sequence of Clostridium cellulovorans 743B.</title>
        <authorList>
            <consortium name="US DOE Joint Genome Institute"/>
            <person name="Lucas S."/>
            <person name="Copeland A."/>
            <person name="Lapidus A."/>
            <person name="Cheng J.-F."/>
            <person name="Bruce D."/>
            <person name="Goodwin L."/>
            <person name="Pitluck S."/>
            <person name="Chertkov O."/>
            <person name="Detter J.C."/>
            <person name="Han C."/>
            <person name="Tapia R."/>
            <person name="Land M."/>
            <person name="Hauser L."/>
            <person name="Chang Y.-J."/>
            <person name="Jeffries C."/>
            <person name="Kyrpides N."/>
            <person name="Ivanova N."/>
            <person name="Mikhailova N."/>
            <person name="Hemme C.L."/>
            <person name="Woyke T."/>
        </authorList>
    </citation>
    <scope>NUCLEOTIDE SEQUENCE [LARGE SCALE GENOMIC DNA]</scope>
    <source>
        <strain evidence="13">ATCC 35296 / DSM 3052 / OCM 3 / 743B</strain>
    </source>
</reference>
<dbReference type="Proteomes" id="UP000002730">
    <property type="component" value="Chromosome"/>
</dbReference>
<protein>
    <recommendedName>
        <fullName evidence="3 11">Shikimate kinase</fullName>
        <shortName evidence="11">SK</shortName>
        <ecNumber evidence="3 11">2.7.1.71</ecNumber>
    </recommendedName>
</protein>
<dbReference type="OrthoDB" id="9800332at2"/>
<evidence type="ECO:0000256" key="8">
    <source>
        <dbReference type="ARBA" id="ARBA00022840"/>
    </source>
</evidence>
<keyword evidence="5 11" id="KW-0808">Transferase</keyword>
<keyword evidence="4 11" id="KW-0028">Amino-acid biosynthesis</keyword>
<keyword evidence="13" id="KW-1185">Reference proteome</keyword>
<dbReference type="InterPro" id="IPR031322">
    <property type="entry name" value="Shikimate/glucono_kinase"/>
</dbReference>
<dbReference type="STRING" id="573061.Clocel_0332"/>
<dbReference type="PRINTS" id="PR01100">
    <property type="entry name" value="SHIKIMTKNASE"/>
</dbReference>
<dbReference type="Gene3D" id="3.40.50.300">
    <property type="entry name" value="P-loop containing nucleotide triphosphate hydrolases"/>
    <property type="match status" value="1"/>
</dbReference>
<dbReference type="GO" id="GO:0000287">
    <property type="term" value="F:magnesium ion binding"/>
    <property type="evidence" value="ECO:0007669"/>
    <property type="project" value="UniProtKB-UniRule"/>
</dbReference>
<feature type="binding site" evidence="11">
    <location>
        <position position="57"/>
    </location>
    <ligand>
        <name>substrate</name>
    </ligand>
</feature>
<comment type="function">
    <text evidence="11">Catalyzes the specific phosphorylation of the 3-hydroxyl group of shikimic acid using ATP as a cosubstrate.</text>
</comment>
<dbReference type="CDD" id="cd00464">
    <property type="entry name" value="SK"/>
    <property type="match status" value="1"/>
</dbReference>
<comment type="subcellular location">
    <subcellularLocation>
        <location evidence="11">Cytoplasm</location>
    </subcellularLocation>
</comment>
<evidence type="ECO:0000256" key="7">
    <source>
        <dbReference type="ARBA" id="ARBA00022777"/>
    </source>
</evidence>
<dbReference type="UniPathway" id="UPA00053">
    <property type="reaction ID" value="UER00088"/>
</dbReference>
<gene>
    <name evidence="11" type="primary">aroK</name>
    <name evidence="12" type="ordered locus">Clocel_0332</name>
</gene>
<keyword evidence="7 11" id="KW-0418">Kinase</keyword>
<dbReference type="InterPro" id="IPR023000">
    <property type="entry name" value="Shikimate_kinase_CS"/>
</dbReference>
<dbReference type="KEGG" id="ccb:Clocel_0332"/>
<evidence type="ECO:0000256" key="4">
    <source>
        <dbReference type="ARBA" id="ARBA00022605"/>
    </source>
</evidence>
<accession>D9SPR3</accession>
<dbReference type="InterPro" id="IPR000623">
    <property type="entry name" value="Shikimate_kinase/TSH1"/>
</dbReference>
<dbReference type="HOGENOM" id="CLU_057607_4_0_9"/>